<dbReference type="GO" id="GO:0020037">
    <property type="term" value="F:heme binding"/>
    <property type="evidence" value="ECO:0007669"/>
    <property type="project" value="InterPro"/>
</dbReference>
<organism evidence="9 10">
    <name type="scientific">Collybiopsis confluens</name>
    <dbReference type="NCBI Taxonomy" id="2823264"/>
    <lineage>
        <taxon>Eukaryota</taxon>
        <taxon>Fungi</taxon>
        <taxon>Dikarya</taxon>
        <taxon>Basidiomycota</taxon>
        <taxon>Agaricomycotina</taxon>
        <taxon>Agaricomycetes</taxon>
        <taxon>Agaricomycetidae</taxon>
        <taxon>Agaricales</taxon>
        <taxon>Marasmiineae</taxon>
        <taxon>Omphalotaceae</taxon>
        <taxon>Collybiopsis</taxon>
    </lineage>
</organism>
<dbReference type="Gene3D" id="1.10.630.10">
    <property type="entry name" value="Cytochrome P450"/>
    <property type="match status" value="1"/>
</dbReference>
<comment type="cofactor">
    <cofactor evidence="1">
        <name>heme</name>
        <dbReference type="ChEBI" id="CHEBI:30413"/>
    </cofactor>
</comment>
<evidence type="ECO:0000256" key="6">
    <source>
        <dbReference type="ARBA" id="ARBA00023004"/>
    </source>
</evidence>
<accession>A0A8H5HQS3</accession>
<keyword evidence="3" id="KW-0349">Heme</keyword>
<gene>
    <name evidence="9" type="ORF">D9757_007797</name>
</gene>
<dbReference type="InterPro" id="IPR050364">
    <property type="entry name" value="Cytochrome_P450_fung"/>
</dbReference>
<keyword evidence="5" id="KW-0560">Oxidoreductase</keyword>
<reference evidence="9 10" key="1">
    <citation type="journal article" date="2020" name="ISME J.">
        <title>Uncovering the hidden diversity of litter-decomposition mechanisms in mushroom-forming fungi.</title>
        <authorList>
            <person name="Floudas D."/>
            <person name="Bentzer J."/>
            <person name="Ahren D."/>
            <person name="Johansson T."/>
            <person name="Persson P."/>
            <person name="Tunlid A."/>
        </authorList>
    </citation>
    <scope>NUCLEOTIDE SEQUENCE [LARGE SCALE GENOMIC DNA]</scope>
    <source>
        <strain evidence="9 10">CBS 406.79</strain>
    </source>
</reference>
<dbReference type="PANTHER" id="PTHR46300">
    <property type="entry name" value="P450, PUTATIVE (EUROFUNG)-RELATED-RELATED"/>
    <property type="match status" value="1"/>
</dbReference>
<evidence type="ECO:0000313" key="10">
    <source>
        <dbReference type="Proteomes" id="UP000518752"/>
    </source>
</evidence>
<name>A0A8H5HQS3_9AGAR</name>
<evidence type="ECO:0000256" key="2">
    <source>
        <dbReference type="ARBA" id="ARBA00010617"/>
    </source>
</evidence>
<feature type="chain" id="PRO_5034626260" description="Cytochrome P450" evidence="8">
    <location>
        <begin position="25"/>
        <end position="262"/>
    </location>
</feature>
<dbReference type="InterPro" id="IPR001128">
    <property type="entry name" value="Cyt_P450"/>
</dbReference>
<proteinExistence type="inferred from homology"/>
<evidence type="ECO:0000256" key="1">
    <source>
        <dbReference type="ARBA" id="ARBA00001971"/>
    </source>
</evidence>
<evidence type="ECO:0008006" key="11">
    <source>
        <dbReference type="Google" id="ProtNLM"/>
    </source>
</evidence>
<evidence type="ECO:0000256" key="5">
    <source>
        <dbReference type="ARBA" id="ARBA00023002"/>
    </source>
</evidence>
<dbReference type="Proteomes" id="UP000518752">
    <property type="component" value="Unassembled WGS sequence"/>
</dbReference>
<keyword evidence="4" id="KW-0479">Metal-binding</keyword>
<evidence type="ECO:0000256" key="3">
    <source>
        <dbReference type="ARBA" id="ARBA00022617"/>
    </source>
</evidence>
<keyword evidence="7" id="KW-0503">Monooxygenase</keyword>
<comment type="caution">
    <text evidence="9">The sequence shown here is derived from an EMBL/GenBank/DDBJ whole genome shotgun (WGS) entry which is preliminary data.</text>
</comment>
<dbReference type="Pfam" id="PF00067">
    <property type="entry name" value="p450"/>
    <property type="match status" value="1"/>
</dbReference>
<comment type="similarity">
    <text evidence="2">Belongs to the cytochrome P450 family.</text>
</comment>
<dbReference type="PANTHER" id="PTHR46300:SF7">
    <property type="entry name" value="P450, PUTATIVE (EUROFUNG)-RELATED"/>
    <property type="match status" value="1"/>
</dbReference>
<keyword evidence="10" id="KW-1185">Reference proteome</keyword>
<keyword evidence="6" id="KW-0408">Iron</keyword>
<keyword evidence="8" id="KW-0732">Signal</keyword>
<dbReference type="OrthoDB" id="2789670at2759"/>
<dbReference type="GO" id="GO:0016705">
    <property type="term" value="F:oxidoreductase activity, acting on paired donors, with incorporation or reduction of molecular oxygen"/>
    <property type="evidence" value="ECO:0007669"/>
    <property type="project" value="InterPro"/>
</dbReference>
<dbReference type="GO" id="GO:0005506">
    <property type="term" value="F:iron ion binding"/>
    <property type="evidence" value="ECO:0007669"/>
    <property type="project" value="InterPro"/>
</dbReference>
<dbReference type="AlphaFoldDB" id="A0A8H5HQS3"/>
<dbReference type="InterPro" id="IPR036396">
    <property type="entry name" value="Cyt_P450_sf"/>
</dbReference>
<feature type="signal peptide" evidence="8">
    <location>
        <begin position="1"/>
        <end position="24"/>
    </location>
</feature>
<dbReference type="GO" id="GO:0004497">
    <property type="term" value="F:monooxygenase activity"/>
    <property type="evidence" value="ECO:0007669"/>
    <property type="project" value="UniProtKB-KW"/>
</dbReference>
<evidence type="ECO:0000256" key="7">
    <source>
        <dbReference type="ARBA" id="ARBA00023033"/>
    </source>
</evidence>
<sequence>MLTTLILTGLLFIFVALLVWPNNSHNIPGPPGRPLLGNLLDIPKSNASENYLKLRAKYGDILHLSVFKQDIVVLNSQKAAMDILGGKADTSAGRPVLTMASELAGYGRFLALHQHTDRHRLGRTYLHGAIGPQHAREYASSQEEQVVRFLRKLLNEPEDFEEHYGHIASDAHDPYIEASSRVMQKFSEAAKPGKWLVDLIPLLKHIPSWFPGANFQSFAAECRTISLDAFQEPYLSIKQQIKEGTAKKSLVASFLETLGENA</sequence>
<protein>
    <recommendedName>
        <fullName evidence="11">Cytochrome P450</fullName>
    </recommendedName>
</protein>
<dbReference type="EMBL" id="JAACJN010000032">
    <property type="protein sequence ID" value="KAF5387480.1"/>
    <property type="molecule type" value="Genomic_DNA"/>
</dbReference>
<evidence type="ECO:0000256" key="4">
    <source>
        <dbReference type="ARBA" id="ARBA00022723"/>
    </source>
</evidence>
<evidence type="ECO:0000313" key="9">
    <source>
        <dbReference type="EMBL" id="KAF5387480.1"/>
    </source>
</evidence>
<evidence type="ECO:0000256" key="8">
    <source>
        <dbReference type="SAM" id="SignalP"/>
    </source>
</evidence>
<dbReference type="SUPFAM" id="SSF48264">
    <property type="entry name" value="Cytochrome P450"/>
    <property type="match status" value="1"/>
</dbReference>